<comment type="caution">
    <text evidence="2">The sequence shown here is derived from an EMBL/GenBank/DDBJ whole genome shotgun (WGS) entry which is preliminary data.</text>
</comment>
<dbReference type="RefSeq" id="WP_212977884.1">
    <property type="nucleotide sequence ID" value="NZ_AP025343.1"/>
</dbReference>
<dbReference type="AlphaFoldDB" id="A0A920CRZ1"/>
<dbReference type="Proteomes" id="UP000682811">
    <property type="component" value="Unassembled WGS sequence"/>
</dbReference>
<reference evidence="2 3" key="1">
    <citation type="submission" date="2021-03" db="EMBL/GenBank/DDBJ databases">
        <title>Antimicrobial resistance genes in bacteria isolated from Japanese honey, and their potential for conferring macrolide and lincosamide resistance in the American foulbrood pathogen Paenibacillus larvae.</title>
        <authorList>
            <person name="Okamoto M."/>
            <person name="Kumagai M."/>
            <person name="Kanamori H."/>
            <person name="Takamatsu D."/>
        </authorList>
    </citation>
    <scope>NUCLEOTIDE SEQUENCE [LARGE SCALE GENOMIC DNA]</scope>
    <source>
        <strain evidence="2 3">J34TS1</strain>
    </source>
</reference>
<evidence type="ECO:0000313" key="3">
    <source>
        <dbReference type="Proteomes" id="UP000682811"/>
    </source>
</evidence>
<feature type="region of interest" description="Disordered" evidence="1">
    <location>
        <begin position="116"/>
        <end position="135"/>
    </location>
</feature>
<name>A0A920CRZ1_9BACL</name>
<accession>A0A920CRZ1</accession>
<organism evidence="2 3">
    <name type="scientific">Paenibacillus azoreducens</name>
    <dbReference type="NCBI Taxonomy" id="116718"/>
    <lineage>
        <taxon>Bacteria</taxon>
        <taxon>Bacillati</taxon>
        <taxon>Bacillota</taxon>
        <taxon>Bacilli</taxon>
        <taxon>Bacillales</taxon>
        <taxon>Paenibacillaceae</taxon>
        <taxon>Paenibacillus</taxon>
    </lineage>
</organism>
<sequence length="135" mass="15475">MIKYMDKVTFKEHLLQVLNEISISQNVRLGENCKFTVVPIIEHGKSLNSTDEYLHRGMLNEKNLSGRELDFEAVVNMLACRIPLCPIWINVALKEIREEVPIIELQTSLRFRSPSLLQNQDTGHPPFKAIISTES</sequence>
<dbReference type="EMBL" id="BORT01000005">
    <property type="protein sequence ID" value="GIO46903.1"/>
    <property type="molecule type" value="Genomic_DNA"/>
</dbReference>
<gene>
    <name evidence="2" type="ORF">J34TS1_16680</name>
</gene>
<evidence type="ECO:0000313" key="2">
    <source>
        <dbReference type="EMBL" id="GIO46903.1"/>
    </source>
</evidence>
<keyword evidence="3" id="KW-1185">Reference proteome</keyword>
<protein>
    <submittedName>
        <fullName evidence="2">Uncharacterized protein</fullName>
    </submittedName>
</protein>
<proteinExistence type="predicted"/>
<evidence type="ECO:0000256" key="1">
    <source>
        <dbReference type="SAM" id="MobiDB-lite"/>
    </source>
</evidence>